<keyword evidence="9" id="KW-0443">Lipid metabolism</keyword>
<comment type="caution">
    <text evidence="13">The sequence shown here is derived from an EMBL/GenBank/DDBJ whole genome shotgun (WGS) entry which is preliminary data.</text>
</comment>
<dbReference type="RefSeq" id="WP_150088048.1">
    <property type="nucleotide sequence ID" value="NZ_VWSF01000005.1"/>
</dbReference>
<evidence type="ECO:0000313" key="13">
    <source>
        <dbReference type="EMBL" id="KAA5547440.1"/>
    </source>
</evidence>
<dbReference type="InterPro" id="IPR045540">
    <property type="entry name" value="YegS/DAGK_C"/>
</dbReference>
<evidence type="ECO:0000259" key="12">
    <source>
        <dbReference type="PROSITE" id="PS50146"/>
    </source>
</evidence>
<dbReference type="InterPro" id="IPR017438">
    <property type="entry name" value="ATP-NAD_kinase_N"/>
</dbReference>
<protein>
    <submittedName>
        <fullName evidence="13">Diacylglycerol kinase family lipid kinase</fullName>
    </submittedName>
</protein>
<feature type="domain" description="DAGKc" evidence="12">
    <location>
        <begin position="1"/>
        <end position="131"/>
    </location>
</feature>
<keyword evidence="2" id="KW-0444">Lipid biosynthesis</keyword>
<evidence type="ECO:0000256" key="3">
    <source>
        <dbReference type="ARBA" id="ARBA00022679"/>
    </source>
</evidence>
<dbReference type="Pfam" id="PF00781">
    <property type="entry name" value="DAGK_cat"/>
    <property type="match status" value="1"/>
</dbReference>
<dbReference type="Gene3D" id="3.40.50.10330">
    <property type="entry name" value="Probable inorganic polyphosphate/atp-NAD kinase, domain 1"/>
    <property type="match status" value="1"/>
</dbReference>
<evidence type="ECO:0000313" key="14">
    <source>
        <dbReference type="Proteomes" id="UP000323426"/>
    </source>
</evidence>
<keyword evidence="4" id="KW-0479">Metal-binding</keyword>
<dbReference type="PROSITE" id="PS50146">
    <property type="entry name" value="DAGK"/>
    <property type="match status" value="1"/>
</dbReference>
<dbReference type="SMART" id="SM00046">
    <property type="entry name" value="DAGKc"/>
    <property type="match status" value="1"/>
</dbReference>
<dbReference type="PANTHER" id="PTHR12358">
    <property type="entry name" value="SPHINGOSINE KINASE"/>
    <property type="match status" value="1"/>
</dbReference>
<reference evidence="13 14" key="1">
    <citation type="submission" date="2019-09" db="EMBL/GenBank/DDBJ databases">
        <title>Genome sequence and assembly of Adhaeribacter sp.</title>
        <authorList>
            <person name="Chhetri G."/>
        </authorList>
    </citation>
    <scope>NUCLEOTIDE SEQUENCE [LARGE SCALE GENOMIC DNA]</scope>
    <source>
        <strain evidence="13 14">DK36</strain>
    </source>
</reference>
<evidence type="ECO:0000256" key="8">
    <source>
        <dbReference type="ARBA" id="ARBA00022842"/>
    </source>
</evidence>
<comment type="cofactor">
    <cofactor evidence="1">
        <name>Mg(2+)</name>
        <dbReference type="ChEBI" id="CHEBI:18420"/>
    </cofactor>
</comment>
<dbReference type="GO" id="GO:0005886">
    <property type="term" value="C:plasma membrane"/>
    <property type="evidence" value="ECO:0007669"/>
    <property type="project" value="TreeGrafter"/>
</dbReference>
<dbReference type="Proteomes" id="UP000323426">
    <property type="component" value="Unassembled WGS sequence"/>
</dbReference>
<keyword evidence="8" id="KW-0460">Magnesium</keyword>
<keyword evidence="7" id="KW-0067">ATP-binding</keyword>
<accession>A0A5M6DMR9</accession>
<keyword evidence="14" id="KW-1185">Reference proteome</keyword>
<dbReference type="InterPro" id="IPR050187">
    <property type="entry name" value="Lipid_Phosphate_FormReg"/>
</dbReference>
<name>A0A5M6DMR9_9BACT</name>
<keyword evidence="6 13" id="KW-0418">Kinase</keyword>
<keyword evidence="5" id="KW-0547">Nucleotide-binding</keyword>
<evidence type="ECO:0000256" key="2">
    <source>
        <dbReference type="ARBA" id="ARBA00022516"/>
    </source>
</evidence>
<keyword evidence="3" id="KW-0808">Transferase</keyword>
<proteinExistence type="predicted"/>
<sequence>MRTQIKFIINPVSGRTKGGVDVPGLLNQLLDKERFEPEIVFTQYAGHATEIAREAAAEKIPIVCAVGGDGTVNEVARGLMGTQTALAILPKGSGNGLARHLGIPMNVSHAINILNQGQPSAIDTCTINNHPFFCTAGIGFDAHVSSVFAASTRRGLQTYVQMVLREFFNFKPQVAELALNGQKLKTSCFVVAFANASQYGNNAYIAPMADIRDGLVDVCLIRHLNLAKAIGISYGLITKQIATSPDAEYFKTQEILVKSEHAFKFHADGEYMGEATSFKVQIMPLTLHVIVPREEGLN</sequence>
<evidence type="ECO:0000256" key="1">
    <source>
        <dbReference type="ARBA" id="ARBA00001946"/>
    </source>
</evidence>
<dbReference type="GO" id="GO:0005524">
    <property type="term" value="F:ATP binding"/>
    <property type="evidence" value="ECO:0007669"/>
    <property type="project" value="UniProtKB-KW"/>
</dbReference>
<dbReference type="GO" id="GO:0016301">
    <property type="term" value="F:kinase activity"/>
    <property type="evidence" value="ECO:0007669"/>
    <property type="project" value="UniProtKB-KW"/>
</dbReference>
<keyword evidence="11" id="KW-1208">Phospholipid metabolism</keyword>
<dbReference type="PANTHER" id="PTHR12358:SF106">
    <property type="entry name" value="LIPID KINASE YEGS"/>
    <property type="match status" value="1"/>
</dbReference>
<evidence type="ECO:0000256" key="5">
    <source>
        <dbReference type="ARBA" id="ARBA00022741"/>
    </source>
</evidence>
<evidence type="ECO:0000256" key="9">
    <source>
        <dbReference type="ARBA" id="ARBA00023098"/>
    </source>
</evidence>
<dbReference type="GO" id="GO:0046872">
    <property type="term" value="F:metal ion binding"/>
    <property type="evidence" value="ECO:0007669"/>
    <property type="project" value="UniProtKB-KW"/>
</dbReference>
<dbReference type="EMBL" id="VWSF01000005">
    <property type="protein sequence ID" value="KAA5547440.1"/>
    <property type="molecule type" value="Genomic_DNA"/>
</dbReference>
<dbReference type="InterPro" id="IPR016064">
    <property type="entry name" value="NAD/diacylglycerol_kinase_sf"/>
</dbReference>
<dbReference type="InterPro" id="IPR005218">
    <property type="entry name" value="Diacylglycerol/lipid_kinase"/>
</dbReference>
<evidence type="ECO:0000256" key="10">
    <source>
        <dbReference type="ARBA" id="ARBA00023209"/>
    </source>
</evidence>
<dbReference type="Pfam" id="PF19279">
    <property type="entry name" value="YegS_C"/>
    <property type="match status" value="1"/>
</dbReference>
<keyword evidence="10" id="KW-0594">Phospholipid biosynthesis</keyword>
<gene>
    <name evidence="13" type="ORF">F0145_08935</name>
</gene>
<dbReference type="GO" id="GO:0008654">
    <property type="term" value="P:phospholipid biosynthetic process"/>
    <property type="evidence" value="ECO:0007669"/>
    <property type="project" value="UniProtKB-KW"/>
</dbReference>
<dbReference type="InterPro" id="IPR001206">
    <property type="entry name" value="Diacylglycerol_kinase_cat_dom"/>
</dbReference>
<organism evidence="13 14">
    <name type="scientific">Adhaeribacter rhizoryzae</name>
    <dbReference type="NCBI Taxonomy" id="2607907"/>
    <lineage>
        <taxon>Bacteria</taxon>
        <taxon>Pseudomonadati</taxon>
        <taxon>Bacteroidota</taxon>
        <taxon>Cytophagia</taxon>
        <taxon>Cytophagales</taxon>
        <taxon>Hymenobacteraceae</taxon>
        <taxon>Adhaeribacter</taxon>
    </lineage>
</organism>
<dbReference type="Gene3D" id="2.60.200.40">
    <property type="match status" value="1"/>
</dbReference>
<evidence type="ECO:0000256" key="6">
    <source>
        <dbReference type="ARBA" id="ARBA00022777"/>
    </source>
</evidence>
<dbReference type="AlphaFoldDB" id="A0A5M6DMR9"/>
<evidence type="ECO:0000256" key="4">
    <source>
        <dbReference type="ARBA" id="ARBA00022723"/>
    </source>
</evidence>
<dbReference type="SUPFAM" id="SSF111331">
    <property type="entry name" value="NAD kinase/diacylglycerol kinase-like"/>
    <property type="match status" value="1"/>
</dbReference>
<dbReference type="NCBIfam" id="TIGR00147">
    <property type="entry name" value="YegS/Rv2252/BmrU family lipid kinase"/>
    <property type="match status" value="1"/>
</dbReference>
<evidence type="ECO:0000256" key="11">
    <source>
        <dbReference type="ARBA" id="ARBA00023264"/>
    </source>
</evidence>
<evidence type="ECO:0000256" key="7">
    <source>
        <dbReference type="ARBA" id="ARBA00022840"/>
    </source>
</evidence>